<name>A0A0D9VU26_9ORYZ</name>
<dbReference type="Proteomes" id="UP000032180">
    <property type="component" value="Chromosome 3"/>
</dbReference>
<dbReference type="EnsemblPlants" id="LPERR03G15260.1">
    <property type="protein sequence ID" value="LPERR03G15260.1"/>
    <property type="gene ID" value="LPERR03G15260"/>
</dbReference>
<organism evidence="1 2">
    <name type="scientific">Leersia perrieri</name>
    <dbReference type="NCBI Taxonomy" id="77586"/>
    <lineage>
        <taxon>Eukaryota</taxon>
        <taxon>Viridiplantae</taxon>
        <taxon>Streptophyta</taxon>
        <taxon>Embryophyta</taxon>
        <taxon>Tracheophyta</taxon>
        <taxon>Spermatophyta</taxon>
        <taxon>Magnoliopsida</taxon>
        <taxon>Liliopsida</taxon>
        <taxon>Poales</taxon>
        <taxon>Poaceae</taxon>
        <taxon>BOP clade</taxon>
        <taxon>Oryzoideae</taxon>
        <taxon>Oryzeae</taxon>
        <taxon>Oryzinae</taxon>
        <taxon>Leersia</taxon>
    </lineage>
</organism>
<accession>A0A0D9VU26</accession>
<protein>
    <submittedName>
        <fullName evidence="1">Uncharacterized protein</fullName>
    </submittedName>
</protein>
<proteinExistence type="predicted"/>
<reference evidence="2" key="2">
    <citation type="submission" date="2013-12" db="EMBL/GenBank/DDBJ databases">
        <authorList>
            <person name="Yu Y."/>
            <person name="Lee S."/>
            <person name="de Baynast K."/>
            <person name="Wissotski M."/>
            <person name="Liu L."/>
            <person name="Talag J."/>
            <person name="Goicoechea J."/>
            <person name="Angelova A."/>
            <person name="Jetty R."/>
            <person name="Kudrna D."/>
            <person name="Golser W."/>
            <person name="Rivera L."/>
            <person name="Zhang J."/>
            <person name="Wing R."/>
        </authorList>
    </citation>
    <scope>NUCLEOTIDE SEQUENCE</scope>
</reference>
<reference evidence="1" key="3">
    <citation type="submission" date="2015-04" db="UniProtKB">
        <authorList>
            <consortium name="EnsemblPlants"/>
        </authorList>
    </citation>
    <scope>IDENTIFICATION</scope>
</reference>
<dbReference type="Gramene" id="LPERR03G15260.1">
    <property type="protein sequence ID" value="LPERR03G15260.1"/>
    <property type="gene ID" value="LPERR03G15260"/>
</dbReference>
<reference evidence="1 2" key="1">
    <citation type="submission" date="2012-08" db="EMBL/GenBank/DDBJ databases">
        <title>Oryza genome evolution.</title>
        <authorList>
            <person name="Wing R.A."/>
        </authorList>
    </citation>
    <scope>NUCLEOTIDE SEQUENCE</scope>
</reference>
<dbReference type="AlphaFoldDB" id="A0A0D9VU26"/>
<evidence type="ECO:0000313" key="1">
    <source>
        <dbReference type="EnsemblPlants" id="LPERR03G15260.1"/>
    </source>
</evidence>
<dbReference type="HOGENOM" id="CLU_162285_0_0_1"/>
<sequence length="92" mass="10057">MADDNCTHMLELDDIHRWLPSDVLRDIGIADTAERRRLTVIDDLAARLVGVLGEMTTTHCSYSSFHQPVQVIRGHHALAGVGHPRAAAAPPP</sequence>
<evidence type="ECO:0000313" key="2">
    <source>
        <dbReference type="Proteomes" id="UP000032180"/>
    </source>
</evidence>
<keyword evidence="2" id="KW-1185">Reference proteome</keyword>